<dbReference type="GO" id="GO:0005524">
    <property type="term" value="F:ATP binding"/>
    <property type="evidence" value="ECO:0007669"/>
    <property type="project" value="UniProtKB-KW"/>
</dbReference>
<dbReference type="InterPro" id="IPR004358">
    <property type="entry name" value="Sig_transdc_His_kin-like_C"/>
</dbReference>
<dbReference type="InterPro" id="IPR028976">
    <property type="entry name" value="CheC-like_sf"/>
</dbReference>
<dbReference type="Gene3D" id="3.40.1550.10">
    <property type="entry name" value="CheC-like"/>
    <property type="match status" value="1"/>
</dbReference>
<evidence type="ECO:0000256" key="5">
    <source>
        <dbReference type="ARBA" id="ARBA00022490"/>
    </source>
</evidence>
<dbReference type="Gene3D" id="2.30.30.40">
    <property type="entry name" value="SH3 Domains"/>
    <property type="match status" value="1"/>
</dbReference>
<dbReference type="InterPro" id="IPR010808">
    <property type="entry name" value="CheA_P2-bd"/>
</dbReference>
<dbReference type="PANTHER" id="PTHR43395">
    <property type="entry name" value="SENSOR HISTIDINE KINASE CHEA"/>
    <property type="match status" value="1"/>
</dbReference>
<dbReference type="GO" id="GO:0005737">
    <property type="term" value="C:cytoplasm"/>
    <property type="evidence" value="ECO:0007669"/>
    <property type="project" value="UniProtKB-SubCell"/>
</dbReference>
<dbReference type="SMART" id="SM00387">
    <property type="entry name" value="HATPase_c"/>
    <property type="match status" value="1"/>
</dbReference>
<feature type="modified residue" description="Phosphohistidine" evidence="13">
    <location>
        <position position="46"/>
    </location>
</feature>
<dbReference type="InterPro" id="IPR008207">
    <property type="entry name" value="Sig_transdc_His_kin_Hpt_dom"/>
</dbReference>
<dbReference type="FunFam" id="3.30.565.10:FF:000016">
    <property type="entry name" value="Chemotaxis protein CheA, putative"/>
    <property type="match status" value="1"/>
</dbReference>
<keyword evidence="19" id="KW-1185">Reference proteome</keyword>
<dbReference type="PRINTS" id="PR00344">
    <property type="entry name" value="BCTRLSENSOR"/>
</dbReference>
<dbReference type="InterPro" id="IPR004105">
    <property type="entry name" value="CheA-like_dim"/>
</dbReference>
<dbReference type="Pfam" id="PF01627">
    <property type="entry name" value="Hpt"/>
    <property type="match status" value="1"/>
</dbReference>
<comment type="subcellular location">
    <subcellularLocation>
        <location evidence="2">Cytoplasm</location>
    </subcellularLocation>
</comment>
<keyword evidence="11" id="KW-0067">ATP-binding</keyword>
<dbReference type="SUPFAM" id="SSF55874">
    <property type="entry name" value="ATPase domain of HSP90 chaperone/DNA topoisomerase II/histidine kinase"/>
    <property type="match status" value="1"/>
</dbReference>
<dbReference type="SMART" id="SM01231">
    <property type="entry name" value="H-kinase_dim"/>
    <property type="match status" value="1"/>
</dbReference>
<dbReference type="PROSITE" id="PS50109">
    <property type="entry name" value="HIS_KIN"/>
    <property type="match status" value="1"/>
</dbReference>
<keyword evidence="10" id="KW-0418">Kinase</keyword>
<dbReference type="InterPro" id="IPR037052">
    <property type="entry name" value="CheA-like_P2_sf"/>
</dbReference>
<name>A0A2V2N908_9EURY</name>
<feature type="domain" description="CheW-like" evidence="16">
    <location>
        <begin position="640"/>
        <end position="769"/>
    </location>
</feature>
<dbReference type="Gene3D" id="1.20.120.160">
    <property type="entry name" value="HPT domain"/>
    <property type="match status" value="1"/>
</dbReference>
<dbReference type="PROSITE" id="PS50894">
    <property type="entry name" value="HPT"/>
    <property type="match status" value="1"/>
</dbReference>
<evidence type="ECO:0000259" key="15">
    <source>
        <dbReference type="PROSITE" id="PS50109"/>
    </source>
</evidence>
<dbReference type="GO" id="GO:0000155">
    <property type="term" value="F:phosphorelay sensor kinase activity"/>
    <property type="evidence" value="ECO:0007669"/>
    <property type="project" value="InterPro"/>
</dbReference>
<dbReference type="InterPro" id="IPR036890">
    <property type="entry name" value="HATPase_C_sf"/>
</dbReference>
<dbReference type="EC" id="2.7.13.3" evidence="3"/>
<dbReference type="InterPro" id="IPR007597">
    <property type="entry name" value="CheC"/>
</dbReference>
<keyword evidence="12" id="KW-0902">Two-component regulatory system</keyword>
<proteinExistence type="predicted"/>
<comment type="caution">
    <text evidence="18">The sequence shown here is derived from an EMBL/GenBank/DDBJ whole genome shotgun (WGS) entry which is preliminary data.</text>
</comment>
<feature type="domain" description="Histidine kinase" evidence="15">
    <location>
        <begin position="350"/>
        <end position="638"/>
    </location>
</feature>
<dbReference type="Pfam" id="PF04509">
    <property type="entry name" value="CheC"/>
    <property type="match status" value="2"/>
</dbReference>
<dbReference type="Pfam" id="PF01584">
    <property type="entry name" value="CheW"/>
    <property type="match status" value="1"/>
</dbReference>
<dbReference type="SMART" id="SM00073">
    <property type="entry name" value="HPT"/>
    <property type="match status" value="1"/>
</dbReference>
<dbReference type="SUPFAM" id="SSF50341">
    <property type="entry name" value="CheW-like"/>
    <property type="match status" value="1"/>
</dbReference>
<dbReference type="InterPro" id="IPR036061">
    <property type="entry name" value="CheW-like_dom_sf"/>
</dbReference>
<dbReference type="InterPro" id="IPR002545">
    <property type="entry name" value="CheW-lke_dom"/>
</dbReference>
<comment type="catalytic activity">
    <reaction evidence="1">
        <text>ATP + protein L-histidine = ADP + protein N-phospho-L-histidine.</text>
        <dbReference type="EC" id="2.7.13.3"/>
    </reaction>
</comment>
<protein>
    <recommendedName>
        <fullName evidence="4">Chemotaxis protein CheA</fullName>
        <ecNumber evidence="3">2.7.13.3</ecNumber>
    </recommendedName>
</protein>
<evidence type="ECO:0000256" key="11">
    <source>
        <dbReference type="ARBA" id="ARBA00022840"/>
    </source>
</evidence>
<feature type="domain" description="HPt" evidence="17">
    <location>
        <begin position="1"/>
        <end position="103"/>
    </location>
</feature>
<keyword evidence="9" id="KW-0547">Nucleotide-binding</keyword>
<keyword evidence="6" id="KW-0145">Chemotaxis</keyword>
<dbReference type="EMBL" id="QGMY01000006">
    <property type="protein sequence ID" value="PWR72787.1"/>
    <property type="molecule type" value="Genomic_DNA"/>
</dbReference>
<evidence type="ECO:0000256" key="13">
    <source>
        <dbReference type="PROSITE-ProRule" id="PRU00110"/>
    </source>
</evidence>
<evidence type="ECO:0000256" key="14">
    <source>
        <dbReference type="SAM" id="MobiDB-lite"/>
    </source>
</evidence>
<keyword evidence="5" id="KW-0963">Cytoplasm</keyword>
<dbReference type="Gene3D" id="3.30.565.10">
    <property type="entry name" value="Histidine kinase-like ATPase, C-terminal domain"/>
    <property type="match status" value="1"/>
</dbReference>
<dbReference type="InterPro" id="IPR036097">
    <property type="entry name" value="HisK_dim/P_sf"/>
</dbReference>
<dbReference type="SUPFAM" id="SSF47384">
    <property type="entry name" value="Homodimeric domain of signal transducing histidine kinase"/>
    <property type="match status" value="1"/>
</dbReference>
<evidence type="ECO:0000259" key="16">
    <source>
        <dbReference type="PROSITE" id="PS50851"/>
    </source>
</evidence>
<dbReference type="CDD" id="cd16916">
    <property type="entry name" value="HATPase_CheA-like"/>
    <property type="match status" value="1"/>
</dbReference>
<evidence type="ECO:0000256" key="8">
    <source>
        <dbReference type="ARBA" id="ARBA00022679"/>
    </source>
</evidence>
<dbReference type="CDD" id="cd17909">
    <property type="entry name" value="CheC_ClassI"/>
    <property type="match status" value="1"/>
</dbReference>
<evidence type="ECO:0000256" key="10">
    <source>
        <dbReference type="ARBA" id="ARBA00022777"/>
    </source>
</evidence>
<dbReference type="InterPro" id="IPR003594">
    <property type="entry name" value="HATPase_dom"/>
</dbReference>
<evidence type="ECO:0000256" key="3">
    <source>
        <dbReference type="ARBA" id="ARBA00012438"/>
    </source>
</evidence>
<dbReference type="RefSeq" id="WP_109968299.1">
    <property type="nucleotide sequence ID" value="NZ_CP176093.1"/>
</dbReference>
<dbReference type="GO" id="GO:0016787">
    <property type="term" value="F:hydrolase activity"/>
    <property type="evidence" value="ECO:0007669"/>
    <property type="project" value="InterPro"/>
</dbReference>
<evidence type="ECO:0000313" key="18">
    <source>
        <dbReference type="EMBL" id="PWR72787.1"/>
    </source>
</evidence>
<evidence type="ECO:0000313" key="19">
    <source>
        <dbReference type="Proteomes" id="UP000245657"/>
    </source>
</evidence>
<dbReference type="Pfam" id="PF02518">
    <property type="entry name" value="HATPase_c"/>
    <property type="match status" value="1"/>
</dbReference>
<accession>A0A2V2N908</accession>
<evidence type="ECO:0000256" key="4">
    <source>
        <dbReference type="ARBA" id="ARBA00021495"/>
    </source>
</evidence>
<dbReference type="InterPro" id="IPR036641">
    <property type="entry name" value="HPT_dom_sf"/>
</dbReference>
<keyword evidence="8" id="KW-0808">Transferase</keyword>
<dbReference type="InterPro" id="IPR037006">
    <property type="entry name" value="CheA-like_homodim_sf"/>
</dbReference>
<dbReference type="SMART" id="SM00260">
    <property type="entry name" value="CheW"/>
    <property type="match status" value="1"/>
</dbReference>
<dbReference type="GO" id="GO:0006935">
    <property type="term" value="P:chemotaxis"/>
    <property type="evidence" value="ECO:0007669"/>
    <property type="project" value="UniProtKB-KW"/>
</dbReference>
<dbReference type="InterPro" id="IPR005467">
    <property type="entry name" value="His_kinase_dom"/>
</dbReference>
<dbReference type="Pfam" id="PF07194">
    <property type="entry name" value="P2"/>
    <property type="match status" value="2"/>
</dbReference>
<dbReference type="GeneID" id="97548510"/>
<dbReference type="SUPFAM" id="SSF47226">
    <property type="entry name" value="Histidine-containing phosphotransfer domain, HPT domain"/>
    <property type="match status" value="1"/>
</dbReference>
<dbReference type="Gene3D" id="1.10.287.560">
    <property type="entry name" value="Histidine kinase CheA-like, homodimeric domain"/>
    <property type="match status" value="1"/>
</dbReference>
<sequence>MSDLDAYRSLYVAESRENHESIVSNLLILEQGTDSHAIDEIFRSAHSLKGMSASMGFMHMEEICHALEDVFSQIRSGNLHVSQALMDDLLAGVDDIESMIDDIEAGGEGLLEHRDARVSALKAWLSGSSPSTVEKKEPVIPDSGTEVEPAGDMYENPAYESYDQAGNAEYKLHIELSSEVDSINLRSMLILQNLESIGSISAISPSRTVVEDDPSFNGIIDLTFVTNAGKAAVETILAISDIRSSSLSEEVSPQKKESVEPVPDFEHASRYAIHVELSPSVDSKNLRAMLLLQNLESHGALTNISPRREVIEDSGTFSGIFDFELTSSDFSEEGIKSFLKGSDIKSSSVSLIQDVSDPILSGSGIEEHQNGTLAPSRISAGEKVEKKREVKNIRVDIDRLDHMMNLVEDLVINRGRLEQIAQEYKIKELDETLNMVGRSVADLQVMMMDIRMIPLNHIFNRFPRTVRDIATKEGKEVDFIVEGGETELDRSVMDGLNDPLLHLIRNGLDHGIEPPDVRIRNGKNPKGTLKLSASRDKDNVVIVIEDDGAGINQEKIKKKALERGLATEEALAAMSESEINDLLFLPGFSTADKITDISGRGVGLDVVRTTIASLQGTIKLESVFGQGSRFELVLPPTMAIVMVMMIRINNRRCAIPITNVAEVASLAAFPIQNIGHGEGILMRDEIIVLYRLDDMFGRSKSEEVIVVLQNQNRKGAVIADLIEGQQEVVIKPLSKFVGTCDGVSGVTIPGDGEVVPVLDVKAILREGSGQKSAKKNSGKRVKKVMKNNVIADGEHLITDIQADELRELGNIGASHAATTLSTILNTLISIHVPEIILVQLQNLRYYLDDTEAAMVVFQIQGQLVGNGYIIIHIPKESIIRLTSIMLGQSASDREIDDMDKSALHEIGNIMTSSFLDACATLLSIIMIPSPPSMVIDMPHAALQSIIATQEIDENVDEVVLFKTELQCAEYNISANIILLPSKGLLNELFARMDSVISTSG</sequence>
<organism evidence="18 19">
    <name type="scientific">Methanospirillum lacunae</name>
    <dbReference type="NCBI Taxonomy" id="668570"/>
    <lineage>
        <taxon>Archaea</taxon>
        <taxon>Methanobacteriati</taxon>
        <taxon>Methanobacteriota</taxon>
        <taxon>Stenosarchaea group</taxon>
        <taxon>Methanomicrobia</taxon>
        <taxon>Methanomicrobiales</taxon>
        <taxon>Methanospirillaceae</taxon>
        <taxon>Methanospirillum</taxon>
    </lineage>
</organism>
<reference evidence="18 19" key="1">
    <citation type="submission" date="2018-05" db="EMBL/GenBank/DDBJ databases">
        <title>Draft genome of Methanospirillum lacunae Ki8-1.</title>
        <authorList>
            <person name="Dueholm M.S."/>
            <person name="Nielsen P.H."/>
            <person name="Bakmann L.F."/>
            <person name="Otzen D.E."/>
        </authorList>
    </citation>
    <scope>NUCLEOTIDE SEQUENCE [LARGE SCALE GENOMIC DNA]</scope>
    <source>
        <strain evidence="18 19">Ki8-1</strain>
    </source>
</reference>
<evidence type="ECO:0000256" key="1">
    <source>
        <dbReference type="ARBA" id="ARBA00000085"/>
    </source>
</evidence>
<evidence type="ECO:0000259" key="17">
    <source>
        <dbReference type="PROSITE" id="PS50894"/>
    </source>
</evidence>
<dbReference type="InterPro" id="IPR051315">
    <property type="entry name" value="Bact_Chemotaxis_CheA"/>
</dbReference>
<dbReference type="CDD" id="cd00088">
    <property type="entry name" value="HPT"/>
    <property type="match status" value="1"/>
</dbReference>
<dbReference type="Pfam" id="PF02895">
    <property type="entry name" value="H-kinase_dim"/>
    <property type="match status" value="1"/>
</dbReference>
<evidence type="ECO:0000256" key="2">
    <source>
        <dbReference type="ARBA" id="ARBA00004496"/>
    </source>
</evidence>
<dbReference type="PROSITE" id="PS50851">
    <property type="entry name" value="CHEW"/>
    <property type="match status" value="1"/>
</dbReference>
<dbReference type="InterPro" id="IPR035891">
    <property type="entry name" value="CheY-binding_CheA"/>
</dbReference>
<dbReference type="Gene3D" id="3.30.70.1110">
    <property type="entry name" value="Histidine kinase CheA-like, P2 response regulator-binding domain"/>
    <property type="match status" value="2"/>
</dbReference>
<feature type="region of interest" description="Disordered" evidence="14">
    <location>
        <begin position="132"/>
        <end position="153"/>
    </location>
</feature>
<evidence type="ECO:0000256" key="12">
    <source>
        <dbReference type="ARBA" id="ARBA00023012"/>
    </source>
</evidence>
<evidence type="ECO:0000256" key="7">
    <source>
        <dbReference type="ARBA" id="ARBA00022553"/>
    </source>
</evidence>
<evidence type="ECO:0000256" key="6">
    <source>
        <dbReference type="ARBA" id="ARBA00022500"/>
    </source>
</evidence>
<dbReference type="SUPFAM" id="SSF103039">
    <property type="entry name" value="CheC-like"/>
    <property type="match status" value="1"/>
</dbReference>
<dbReference type="SUPFAM" id="SSF55052">
    <property type="entry name" value="CheY-binding domain of CheA"/>
    <property type="match status" value="2"/>
</dbReference>
<dbReference type="PANTHER" id="PTHR43395:SF10">
    <property type="entry name" value="CHEMOTAXIS PROTEIN CHEA"/>
    <property type="match status" value="1"/>
</dbReference>
<keyword evidence="7 13" id="KW-0597">Phosphoprotein</keyword>
<evidence type="ECO:0000256" key="9">
    <source>
        <dbReference type="ARBA" id="ARBA00022741"/>
    </source>
</evidence>
<dbReference type="AlphaFoldDB" id="A0A2V2N908"/>
<dbReference type="Proteomes" id="UP000245657">
    <property type="component" value="Unassembled WGS sequence"/>
</dbReference>
<gene>
    <name evidence="18" type="ORF">DK846_07500</name>
</gene>